<dbReference type="HOGENOM" id="CLU_1642655_0_0_7"/>
<name>W4LPB0_ENTF1</name>
<proteinExistence type="predicted"/>
<dbReference type="Proteomes" id="UP000019141">
    <property type="component" value="Unassembled WGS sequence"/>
</dbReference>
<gene>
    <name evidence="1" type="ORF">ETSY1_14000</name>
</gene>
<evidence type="ECO:0000313" key="1">
    <source>
        <dbReference type="EMBL" id="ETW99709.1"/>
    </source>
</evidence>
<dbReference type="AlphaFoldDB" id="W4LPB0"/>
<keyword evidence="2" id="KW-1185">Reference proteome</keyword>
<dbReference type="EMBL" id="AZHW01000410">
    <property type="protein sequence ID" value="ETW99709.1"/>
    <property type="molecule type" value="Genomic_DNA"/>
</dbReference>
<protein>
    <submittedName>
        <fullName evidence="1">Uncharacterized protein</fullName>
    </submittedName>
</protein>
<sequence length="175" mass="20460">MWRLLPVASRLGKVLAAVRAWWRQWRGQPAETEPGALALERPWLRSWTHLPKRTAGPDFRRADYAAARARAREVARATLGEALWEQLQRQGYLDVPSRLQPGLTYRLRVGQRIEVHCDPGVDSPWPWPYLCINPTYPLPEEEFFAHLYLYVRDNEEHVRRVAAPQPWDQVLGRTF</sequence>
<comment type="caution">
    <text evidence="1">The sequence shown here is derived from an EMBL/GenBank/DDBJ whole genome shotgun (WGS) entry which is preliminary data.</text>
</comment>
<organism evidence="1 2">
    <name type="scientific">Entotheonella factor</name>
    <dbReference type="NCBI Taxonomy" id="1429438"/>
    <lineage>
        <taxon>Bacteria</taxon>
        <taxon>Pseudomonadati</taxon>
        <taxon>Nitrospinota/Tectimicrobiota group</taxon>
        <taxon>Candidatus Tectimicrobiota</taxon>
        <taxon>Candidatus Entotheonellia</taxon>
        <taxon>Candidatus Entotheonellales</taxon>
        <taxon>Candidatus Entotheonellaceae</taxon>
        <taxon>Candidatus Entotheonella</taxon>
    </lineage>
</organism>
<reference evidence="1 2" key="1">
    <citation type="journal article" date="2014" name="Nature">
        <title>An environmental bacterial taxon with a large and distinct metabolic repertoire.</title>
        <authorList>
            <person name="Wilson M.C."/>
            <person name="Mori T."/>
            <person name="Ruckert C."/>
            <person name="Uria A.R."/>
            <person name="Helf M.J."/>
            <person name="Takada K."/>
            <person name="Gernert C."/>
            <person name="Steffens U.A."/>
            <person name="Heycke N."/>
            <person name="Schmitt S."/>
            <person name="Rinke C."/>
            <person name="Helfrich E.J."/>
            <person name="Brachmann A.O."/>
            <person name="Gurgui C."/>
            <person name="Wakimoto T."/>
            <person name="Kracht M."/>
            <person name="Crusemann M."/>
            <person name="Hentschel U."/>
            <person name="Abe I."/>
            <person name="Matsunaga S."/>
            <person name="Kalinowski J."/>
            <person name="Takeyama H."/>
            <person name="Piel J."/>
        </authorList>
    </citation>
    <scope>NUCLEOTIDE SEQUENCE [LARGE SCALE GENOMIC DNA]</scope>
    <source>
        <strain evidence="2">TSY1</strain>
    </source>
</reference>
<evidence type="ECO:0000313" key="2">
    <source>
        <dbReference type="Proteomes" id="UP000019141"/>
    </source>
</evidence>
<accession>W4LPB0</accession>